<accession>A0ABC8T2I2</accession>
<feature type="compositionally biased region" description="Polar residues" evidence="1">
    <location>
        <begin position="201"/>
        <end position="210"/>
    </location>
</feature>
<keyword evidence="3" id="KW-1185">Reference proteome</keyword>
<evidence type="ECO:0000256" key="1">
    <source>
        <dbReference type="SAM" id="MobiDB-lite"/>
    </source>
</evidence>
<dbReference type="EMBL" id="CAUOFW020003724">
    <property type="protein sequence ID" value="CAK9161664.1"/>
    <property type="molecule type" value="Genomic_DNA"/>
</dbReference>
<sequence length="225" mass="24428">MCPTFRWMEESYKLISLGFPTQAPEEISAAACDDKPDRLDMAWLYNAMCKVLSENAHDSVEAHLGNKPAGHQLRKNLVPLEAIYQDINRILSPVQLNSPGSEQPMFGADQQPPVAKASFLATPQGDDQESGAEMATETKVATLQSEPQTQNINVAEPDLEMKKNNSQCDVPAADLCSVDAEPTSLSNGTGDVEMEEKQHNTDPTVNASTDESAEKVDPGVIVLDE</sequence>
<gene>
    <name evidence="2" type="ORF">ILEXP_LOCUS30485</name>
</gene>
<name>A0ABC8T2I2_9AQUA</name>
<evidence type="ECO:0000313" key="2">
    <source>
        <dbReference type="EMBL" id="CAK9161664.1"/>
    </source>
</evidence>
<dbReference type="AlphaFoldDB" id="A0ABC8T2I2"/>
<organism evidence="2 3">
    <name type="scientific">Ilex paraguariensis</name>
    <name type="common">yerba mate</name>
    <dbReference type="NCBI Taxonomy" id="185542"/>
    <lineage>
        <taxon>Eukaryota</taxon>
        <taxon>Viridiplantae</taxon>
        <taxon>Streptophyta</taxon>
        <taxon>Embryophyta</taxon>
        <taxon>Tracheophyta</taxon>
        <taxon>Spermatophyta</taxon>
        <taxon>Magnoliopsida</taxon>
        <taxon>eudicotyledons</taxon>
        <taxon>Gunneridae</taxon>
        <taxon>Pentapetalae</taxon>
        <taxon>asterids</taxon>
        <taxon>campanulids</taxon>
        <taxon>Aquifoliales</taxon>
        <taxon>Aquifoliaceae</taxon>
        <taxon>Ilex</taxon>
    </lineage>
</organism>
<protein>
    <submittedName>
        <fullName evidence="2">Uncharacterized protein</fullName>
    </submittedName>
</protein>
<reference evidence="2 3" key="1">
    <citation type="submission" date="2024-02" db="EMBL/GenBank/DDBJ databases">
        <authorList>
            <person name="Vignale AGUSTIN F."/>
            <person name="Sosa J E."/>
            <person name="Modenutti C."/>
        </authorList>
    </citation>
    <scope>NUCLEOTIDE SEQUENCE [LARGE SCALE GENOMIC DNA]</scope>
</reference>
<evidence type="ECO:0000313" key="3">
    <source>
        <dbReference type="Proteomes" id="UP001642360"/>
    </source>
</evidence>
<proteinExistence type="predicted"/>
<feature type="region of interest" description="Disordered" evidence="1">
    <location>
        <begin position="180"/>
        <end position="225"/>
    </location>
</feature>
<comment type="caution">
    <text evidence="2">The sequence shown here is derived from an EMBL/GenBank/DDBJ whole genome shotgun (WGS) entry which is preliminary data.</text>
</comment>
<dbReference type="Proteomes" id="UP001642360">
    <property type="component" value="Unassembled WGS sequence"/>
</dbReference>